<dbReference type="Gene3D" id="3.90.45.10">
    <property type="entry name" value="Peptide deformylase"/>
    <property type="match status" value="1"/>
</dbReference>
<protein>
    <recommendedName>
        <fullName evidence="2">Peptide deformylase</fullName>
        <shortName evidence="2">PDF</shortName>
        <ecNumber evidence="2">3.5.1.88</ecNumber>
    </recommendedName>
    <alternativeName>
        <fullName evidence="2">Polypeptide deformylase</fullName>
    </alternativeName>
</protein>
<comment type="similarity">
    <text evidence="1 2">Belongs to the polypeptide deformylase family.</text>
</comment>
<proteinExistence type="inferred from homology"/>
<dbReference type="PRINTS" id="PR01576">
    <property type="entry name" value="PDEFORMYLASE"/>
</dbReference>
<dbReference type="CDD" id="cd00487">
    <property type="entry name" value="Pep_deformylase"/>
    <property type="match status" value="1"/>
</dbReference>
<comment type="function">
    <text evidence="2">Removes the formyl group from the N-terminal Met of newly synthesized proteins. Requires at least a dipeptide for an efficient rate of reaction. N-terminal L-methionine is a prerequisite for activity but the enzyme has broad specificity at other positions.</text>
</comment>
<dbReference type="EMBL" id="JBHTOI010000004">
    <property type="protein sequence ID" value="MFD1417494.1"/>
    <property type="molecule type" value="Genomic_DNA"/>
</dbReference>
<evidence type="ECO:0000313" key="4">
    <source>
        <dbReference type="Proteomes" id="UP001597251"/>
    </source>
</evidence>
<sequence>MIKPINKDTTLLSQKSTPVTPQDTQVVTDLIDTLKSHKTDCVGMAANIIGINKCVIALQLGDLVMPLINPNIISKSEPYNVEEGCLSLTGERSAKRFMKITVRYLDESFKPRKQAFEGFAAQIIQHEMDHLEGILI</sequence>
<dbReference type="PANTHER" id="PTHR10458:SF22">
    <property type="entry name" value="PEPTIDE DEFORMYLASE"/>
    <property type="match status" value="1"/>
</dbReference>
<dbReference type="Pfam" id="PF01327">
    <property type="entry name" value="Pep_deformylase"/>
    <property type="match status" value="1"/>
</dbReference>
<organism evidence="3 4">
    <name type="scientific">Companilactobacillus keshanensis</name>
    <dbReference type="NCBI Taxonomy" id="2486003"/>
    <lineage>
        <taxon>Bacteria</taxon>
        <taxon>Bacillati</taxon>
        <taxon>Bacillota</taxon>
        <taxon>Bacilli</taxon>
        <taxon>Lactobacillales</taxon>
        <taxon>Lactobacillaceae</taxon>
        <taxon>Companilactobacillus</taxon>
    </lineage>
</organism>
<dbReference type="PANTHER" id="PTHR10458">
    <property type="entry name" value="PEPTIDE DEFORMYLASE"/>
    <property type="match status" value="1"/>
</dbReference>
<dbReference type="InterPro" id="IPR036821">
    <property type="entry name" value="Peptide_deformylase_sf"/>
</dbReference>
<dbReference type="RefSeq" id="WP_125675174.1">
    <property type="nucleotide sequence ID" value="NZ_JBHTOI010000004.1"/>
</dbReference>
<keyword evidence="4" id="KW-1185">Reference proteome</keyword>
<comment type="caution">
    <text evidence="3">The sequence shown here is derived from an EMBL/GenBank/DDBJ whole genome shotgun (WGS) entry which is preliminary data.</text>
</comment>
<comment type="catalytic activity">
    <reaction evidence="2">
        <text>N-terminal N-formyl-L-methionyl-[peptide] + H2O = N-terminal L-methionyl-[peptide] + formate</text>
        <dbReference type="Rhea" id="RHEA:24420"/>
        <dbReference type="Rhea" id="RHEA-COMP:10639"/>
        <dbReference type="Rhea" id="RHEA-COMP:10640"/>
        <dbReference type="ChEBI" id="CHEBI:15377"/>
        <dbReference type="ChEBI" id="CHEBI:15740"/>
        <dbReference type="ChEBI" id="CHEBI:49298"/>
        <dbReference type="ChEBI" id="CHEBI:64731"/>
        <dbReference type="EC" id="3.5.1.88"/>
    </reaction>
</comment>
<dbReference type="InterPro" id="IPR023635">
    <property type="entry name" value="Peptide_deformylase"/>
</dbReference>
<gene>
    <name evidence="2" type="primary">def</name>
    <name evidence="3" type="ORF">ACFQ42_01805</name>
</gene>
<evidence type="ECO:0000256" key="2">
    <source>
        <dbReference type="HAMAP-Rule" id="MF_00163"/>
    </source>
</evidence>
<reference evidence="4" key="1">
    <citation type="journal article" date="2019" name="Int. J. Syst. Evol. Microbiol.">
        <title>The Global Catalogue of Microorganisms (GCM) 10K type strain sequencing project: providing services to taxonomists for standard genome sequencing and annotation.</title>
        <authorList>
            <consortium name="The Broad Institute Genomics Platform"/>
            <consortium name="The Broad Institute Genome Sequencing Center for Infectious Disease"/>
            <person name="Wu L."/>
            <person name="Ma J."/>
        </authorList>
    </citation>
    <scope>NUCLEOTIDE SEQUENCE [LARGE SCALE GENOMIC DNA]</scope>
    <source>
        <strain evidence="4">CCM 8936</strain>
    </source>
</reference>
<dbReference type="HAMAP" id="MF_00163">
    <property type="entry name" value="Pep_deformylase"/>
    <property type="match status" value="1"/>
</dbReference>
<dbReference type="EC" id="3.5.1.88" evidence="2"/>
<feature type="binding site" evidence="2">
    <location>
        <position position="85"/>
    </location>
    <ligand>
        <name>Fe cation</name>
        <dbReference type="ChEBI" id="CHEBI:24875"/>
    </ligand>
</feature>
<dbReference type="PIRSF" id="PIRSF004749">
    <property type="entry name" value="Pep_def"/>
    <property type="match status" value="1"/>
</dbReference>
<feature type="binding site" evidence="2">
    <location>
        <position position="130"/>
    </location>
    <ligand>
        <name>Fe cation</name>
        <dbReference type="ChEBI" id="CHEBI:24875"/>
    </ligand>
</feature>
<keyword evidence="2 3" id="KW-0378">Hydrolase</keyword>
<dbReference type="Proteomes" id="UP001597251">
    <property type="component" value="Unassembled WGS sequence"/>
</dbReference>
<evidence type="ECO:0000313" key="3">
    <source>
        <dbReference type="EMBL" id="MFD1417494.1"/>
    </source>
</evidence>
<keyword evidence="2" id="KW-0648">Protein biosynthesis</keyword>
<feature type="active site" evidence="2">
    <location>
        <position position="127"/>
    </location>
</feature>
<comment type="cofactor">
    <cofactor evidence="2">
        <name>Fe(2+)</name>
        <dbReference type="ChEBI" id="CHEBI:29033"/>
    </cofactor>
    <text evidence="2">Binds 1 Fe(2+) ion.</text>
</comment>
<accession>A0ABW4BU38</accession>
<keyword evidence="2" id="KW-0408">Iron</keyword>
<feature type="binding site" evidence="2">
    <location>
        <position position="126"/>
    </location>
    <ligand>
        <name>Fe cation</name>
        <dbReference type="ChEBI" id="CHEBI:24875"/>
    </ligand>
</feature>
<evidence type="ECO:0000256" key="1">
    <source>
        <dbReference type="ARBA" id="ARBA00010759"/>
    </source>
</evidence>
<dbReference type="NCBIfam" id="NF006670">
    <property type="entry name" value="PRK09218.1"/>
    <property type="match status" value="1"/>
</dbReference>
<dbReference type="SUPFAM" id="SSF56420">
    <property type="entry name" value="Peptide deformylase"/>
    <property type="match status" value="1"/>
</dbReference>
<name>A0ABW4BU38_9LACO</name>
<keyword evidence="2" id="KW-0479">Metal-binding</keyword>
<dbReference type="GO" id="GO:0042586">
    <property type="term" value="F:peptide deformylase activity"/>
    <property type="evidence" value="ECO:0007669"/>
    <property type="project" value="UniProtKB-EC"/>
</dbReference>